<gene>
    <name evidence="9" type="ORF">OP8BY_0084</name>
</gene>
<dbReference type="CDD" id="cd02516">
    <property type="entry name" value="CDP-ME_synthetase"/>
    <property type="match status" value="1"/>
</dbReference>
<dbReference type="InterPro" id="IPR018294">
    <property type="entry name" value="ISPD_synthase_CS"/>
</dbReference>
<dbReference type="SUPFAM" id="SSF53448">
    <property type="entry name" value="Nucleotide-diphospho-sugar transferases"/>
    <property type="match status" value="1"/>
</dbReference>
<comment type="catalytic activity">
    <reaction evidence="1">
        <text>2-C-methyl-D-erythritol 4-phosphate + CTP + H(+) = 4-CDP-2-C-methyl-D-erythritol + diphosphate</text>
        <dbReference type="Rhea" id="RHEA:13429"/>
        <dbReference type="ChEBI" id="CHEBI:15378"/>
        <dbReference type="ChEBI" id="CHEBI:33019"/>
        <dbReference type="ChEBI" id="CHEBI:37563"/>
        <dbReference type="ChEBI" id="CHEBI:57823"/>
        <dbReference type="ChEBI" id="CHEBI:58262"/>
        <dbReference type="EC" id="2.7.7.60"/>
    </reaction>
</comment>
<dbReference type="Pfam" id="PF01128">
    <property type="entry name" value="IspD"/>
    <property type="match status" value="1"/>
</dbReference>
<keyword evidence="6 9" id="KW-0808">Transferase</keyword>
<dbReference type="EC" id="2.7.7.60" evidence="4"/>
<accession>A0A3E2BLS1</accession>
<dbReference type="InterPro" id="IPR050088">
    <property type="entry name" value="IspD/TarI_cytidylyltransf_bact"/>
</dbReference>
<organism evidence="9 10">
    <name type="scientific">Candidatus Saccharicenans subterraneus</name>
    <dbReference type="NCBI Taxonomy" id="2508984"/>
    <lineage>
        <taxon>Bacteria</taxon>
        <taxon>Candidatus Aminicenantota</taxon>
        <taxon>Candidatus Aminicenantia</taxon>
        <taxon>Candidatus Aminicenantales</taxon>
        <taxon>Candidatus Saccharicenantaceae</taxon>
        <taxon>Candidatus Saccharicenans</taxon>
    </lineage>
</organism>
<dbReference type="Gene3D" id="3.90.550.10">
    <property type="entry name" value="Spore Coat Polysaccharide Biosynthesis Protein SpsA, Chain A"/>
    <property type="match status" value="1"/>
</dbReference>
<evidence type="ECO:0000256" key="8">
    <source>
        <dbReference type="ARBA" id="ARBA00023229"/>
    </source>
</evidence>
<dbReference type="PROSITE" id="PS01295">
    <property type="entry name" value="ISPD"/>
    <property type="match status" value="1"/>
</dbReference>
<dbReference type="InterPro" id="IPR034683">
    <property type="entry name" value="IspD/TarI"/>
</dbReference>
<dbReference type="NCBIfam" id="TIGR00453">
    <property type="entry name" value="ispD"/>
    <property type="match status" value="1"/>
</dbReference>
<dbReference type="InterPro" id="IPR029044">
    <property type="entry name" value="Nucleotide-diphossugar_trans"/>
</dbReference>
<dbReference type="Proteomes" id="UP000257323">
    <property type="component" value="Unassembled WGS sequence"/>
</dbReference>
<sequence length="224" mass="24786">MKTTAIILGGGRGTRLGFTVPKQFARLGGRPLFDSSVEKFSALKVDQIVAVLVEDYKNYYQPHPAIAVIAPAGESRQQSVRNGLAACPDDTDLVIIHDSARPFFPLRSLEEGLKLLGENRYDGLALAIPSTDTLVEIEAGRVVDFPDRSKIYRTQTPQLFRFQSIREAYERLRGREFTDDLSLAWAAGLRCGLLEGSQLNFKITTETDWLLAESLLNSGGLELV</sequence>
<evidence type="ECO:0000256" key="1">
    <source>
        <dbReference type="ARBA" id="ARBA00001282"/>
    </source>
</evidence>
<keyword evidence="7 9" id="KW-0548">Nucleotidyltransferase</keyword>
<comment type="caution">
    <text evidence="9">The sequence shown here is derived from an EMBL/GenBank/DDBJ whole genome shotgun (WGS) entry which is preliminary data.</text>
</comment>
<keyword evidence="8" id="KW-0414">Isoprene biosynthesis</keyword>
<evidence type="ECO:0000256" key="4">
    <source>
        <dbReference type="ARBA" id="ARBA00012526"/>
    </source>
</evidence>
<dbReference type="GO" id="GO:0050518">
    <property type="term" value="F:2-C-methyl-D-erythritol 4-phosphate cytidylyltransferase activity"/>
    <property type="evidence" value="ECO:0007669"/>
    <property type="project" value="UniProtKB-EC"/>
</dbReference>
<dbReference type="EMBL" id="QUAH01000007">
    <property type="protein sequence ID" value="RFT15709.1"/>
    <property type="molecule type" value="Genomic_DNA"/>
</dbReference>
<dbReference type="GO" id="GO:0019288">
    <property type="term" value="P:isopentenyl diphosphate biosynthetic process, methylerythritol 4-phosphate pathway"/>
    <property type="evidence" value="ECO:0007669"/>
    <property type="project" value="UniProtKB-UniPathway"/>
</dbReference>
<dbReference type="PANTHER" id="PTHR32125">
    <property type="entry name" value="2-C-METHYL-D-ERYTHRITOL 4-PHOSPHATE CYTIDYLYLTRANSFERASE, CHLOROPLASTIC"/>
    <property type="match status" value="1"/>
</dbReference>
<dbReference type="AlphaFoldDB" id="A0A3E2BLS1"/>
<evidence type="ECO:0000256" key="5">
    <source>
        <dbReference type="ARBA" id="ARBA00019056"/>
    </source>
</evidence>
<comment type="pathway">
    <text evidence="2">Isoprenoid biosynthesis; isopentenyl diphosphate biosynthesis via DXP pathway; isopentenyl diphosphate from 1-deoxy-D-xylulose 5-phosphate: step 2/6.</text>
</comment>
<proteinExistence type="inferred from homology"/>
<dbReference type="InterPro" id="IPR001228">
    <property type="entry name" value="IspD"/>
</dbReference>
<comment type="similarity">
    <text evidence="3">Belongs to the IspD/TarI cytidylyltransferase family. IspD subfamily.</text>
</comment>
<evidence type="ECO:0000256" key="2">
    <source>
        <dbReference type="ARBA" id="ARBA00004787"/>
    </source>
</evidence>
<dbReference type="UniPathway" id="UPA00056">
    <property type="reaction ID" value="UER00093"/>
</dbReference>
<evidence type="ECO:0000256" key="7">
    <source>
        <dbReference type="ARBA" id="ARBA00022695"/>
    </source>
</evidence>
<dbReference type="PANTHER" id="PTHR32125:SF4">
    <property type="entry name" value="2-C-METHYL-D-ERYTHRITOL 4-PHOSPHATE CYTIDYLYLTRANSFERASE, CHLOROPLASTIC"/>
    <property type="match status" value="1"/>
</dbReference>
<reference evidence="9 10" key="1">
    <citation type="submission" date="2018-08" db="EMBL/GenBank/DDBJ databases">
        <title>Genome analysis of the thermophilic bacterium of the candidate phylum Aminicenantes from deep subsurface aquifer revealed its physiology and ecological role.</title>
        <authorList>
            <person name="Kadnikov V.V."/>
            <person name="Mardanov A.V."/>
            <person name="Beletsky A.V."/>
            <person name="Karnachuk O.V."/>
            <person name="Ravin N.V."/>
        </authorList>
    </citation>
    <scope>NUCLEOTIDE SEQUENCE [LARGE SCALE GENOMIC DNA]</scope>
    <source>
        <strain evidence="9">BY38</strain>
    </source>
</reference>
<name>A0A3E2BLS1_9BACT</name>
<evidence type="ECO:0000313" key="10">
    <source>
        <dbReference type="Proteomes" id="UP000257323"/>
    </source>
</evidence>
<evidence type="ECO:0000313" key="9">
    <source>
        <dbReference type="EMBL" id="RFT15709.1"/>
    </source>
</evidence>
<evidence type="ECO:0000256" key="6">
    <source>
        <dbReference type="ARBA" id="ARBA00022679"/>
    </source>
</evidence>
<protein>
    <recommendedName>
        <fullName evidence="5">2-C-methyl-D-erythritol 4-phosphate cytidylyltransferase</fullName>
        <ecNumber evidence="4">2.7.7.60</ecNumber>
    </recommendedName>
</protein>
<evidence type="ECO:0000256" key="3">
    <source>
        <dbReference type="ARBA" id="ARBA00009789"/>
    </source>
</evidence>